<dbReference type="InterPro" id="IPR053346">
    <property type="entry name" value="Fra_a_1-associated"/>
</dbReference>
<feature type="region of interest" description="Disordered" evidence="1">
    <location>
        <begin position="141"/>
        <end position="187"/>
    </location>
</feature>
<dbReference type="AlphaFoldDB" id="A0A843W9Y9"/>
<dbReference type="PANTHER" id="PTHR35722">
    <property type="entry name" value="MAL D 1-ASSOCIATED PROTEIN"/>
    <property type="match status" value="1"/>
</dbReference>
<gene>
    <name evidence="2" type="ORF">Taro_037504</name>
</gene>
<protein>
    <submittedName>
        <fullName evidence="2">Uncharacterized protein</fullName>
    </submittedName>
</protein>
<sequence length="187" mass="20235">MGWGRRGSSSSPSASSSAAADAVERGGDGRCSTRKVVSSTCKTEEVDGRFIRKCDKTEQLLRDCVGRPAEVVESRTEHTEEDVTDQVTDYSASSGFAGGEDIFSFPGLRSDIDVIQRSMQDSLGHFLRMAEEMTDEFFGSVAVPSRRSHDPSPPIPSRQVPMEGSVNRGDHGDDSGYADLPGQLRDV</sequence>
<dbReference type="PANTHER" id="PTHR35722:SF1">
    <property type="entry name" value="MAL D 1-ASSOCIATED PROTEIN"/>
    <property type="match status" value="1"/>
</dbReference>
<keyword evidence="3" id="KW-1185">Reference proteome</keyword>
<dbReference type="Proteomes" id="UP000652761">
    <property type="component" value="Unassembled WGS sequence"/>
</dbReference>
<organism evidence="2 3">
    <name type="scientific">Colocasia esculenta</name>
    <name type="common">Wild taro</name>
    <name type="synonym">Arum esculentum</name>
    <dbReference type="NCBI Taxonomy" id="4460"/>
    <lineage>
        <taxon>Eukaryota</taxon>
        <taxon>Viridiplantae</taxon>
        <taxon>Streptophyta</taxon>
        <taxon>Embryophyta</taxon>
        <taxon>Tracheophyta</taxon>
        <taxon>Spermatophyta</taxon>
        <taxon>Magnoliopsida</taxon>
        <taxon>Liliopsida</taxon>
        <taxon>Araceae</taxon>
        <taxon>Aroideae</taxon>
        <taxon>Colocasieae</taxon>
        <taxon>Colocasia</taxon>
    </lineage>
</organism>
<evidence type="ECO:0000313" key="2">
    <source>
        <dbReference type="EMBL" id="MQM04706.1"/>
    </source>
</evidence>
<dbReference type="OrthoDB" id="1914474at2759"/>
<evidence type="ECO:0000256" key="1">
    <source>
        <dbReference type="SAM" id="MobiDB-lite"/>
    </source>
</evidence>
<feature type="region of interest" description="Disordered" evidence="1">
    <location>
        <begin position="1"/>
        <end position="38"/>
    </location>
</feature>
<dbReference type="EMBL" id="NMUH01003268">
    <property type="protein sequence ID" value="MQM04706.1"/>
    <property type="molecule type" value="Genomic_DNA"/>
</dbReference>
<accession>A0A843W9Y9</accession>
<reference evidence="2" key="1">
    <citation type="submission" date="2017-07" db="EMBL/GenBank/DDBJ databases">
        <title>Taro Niue Genome Assembly and Annotation.</title>
        <authorList>
            <person name="Atibalentja N."/>
            <person name="Keating K."/>
            <person name="Fields C.J."/>
        </authorList>
    </citation>
    <scope>NUCLEOTIDE SEQUENCE</scope>
    <source>
        <strain evidence="2">Niue_2</strain>
        <tissue evidence="2">Leaf</tissue>
    </source>
</reference>
<evidence type="ECO:0000313" key="3">
    <source>
        <dbReference type="Proteomes" id="UP000652761"/>
    </source>
</evidence>
<comment type="caution">
    <text evidence="2">The sequence shown here is derived from an EMBL/GenBank/DDBJ whole genome shotgun (WGS) entry which is preliminary data.</text>
</comment>
<name>A0A843W9Y9_COLES</name>
<proteinExistence type="predicted"/>
<feature type="compositionally biased region" description="Low complexity" evidence="1">
    <location>
        <begin position="8"/>
        <end position="21"/>
    </location>
</feature>